<evidence type="ECO:0000256" key="5">
    <source>
        <dbReference type="ARBA" id="ARBA00023027"/>
    </source>
</evidence>
<feature type="non-terminal residue" evidence="7">
    <location>
        <position position="99"/>
    </location>
</feature>
<dbReference type="PANTHER" id="PTHR10912:SF7">
    <property type="entry name" value="ADP-RIBOSYL CYCLASE_CYCLIC ADP-RIBOSE HYDROLASE"/>
    <property type="match status" value="1"/>
</dbReference>
<dbReference type="GO" id="GO:0030890">
    <property type="term" value="P:positive regulation of B cell proliferation"/>
    <property type="evidence" value="ECO:0007669"/>
    <property type="project" value="TreeGrafter"/>
</dbReference>
<comment type="caution">
    <text evidence="7">The sequence shown here is derived from an EMBL/GenBank/DDBJ whole genome shotgun (WGS) entry which is preliminary data.</text>
</comment>
<evidence type="ECO:0000313" key="7">
    <source>
        <dbReference type="EMBL" id="KAF5892978.1"/>
    </source>
</evidence>
<dbReference type="OrthoDB" id="10028716at2759"/>
<dbReference type="Pfam" id="PF02267">
    <property type="entry name" value="Rib_hydrolayse"/>
    <property type="match status" value="1"/>
</dbReference>
<comment type="similarity">
    <text evidence="1">Belongs to the ADP-ribosyl cyclase family.</text>
</comment>
<feature type="non-terminal residue" evidence="7">
    <location>
        <position position="1"/>
    </location>
</feature>
<dbReference type="EMBL" id="QNUK01000462">
    <property type="protein sequence ID" value="KAF5892978.1"/>
    <property type="molecule type" value="Genomic_DNA"/>
</dbReference>
<evidence type="ECO:0000256" key="6">
    <source>
        <dbReference type="ARBA" id="ARBA00023157"/>
    </source>
</evidence>
<dbReference type="InterPro" id="IPR003193">
    <property type="entry name" value="ADP-ribosyl_cyclase"/>
</dbReference>
<evidence type="ECO:0000256" key="4">
    <source>
        <dbReference type="ARBA" id="ARBA00022801"/>
    </source>
</evidence>
<keyword evidence="8" id="KW-1185">Reference proteome</keyword>
<sequence>EIDCEKIWGTFEQAYIGRDPCDVSPEAYDPLFNSVKDDAVCNTKPSRQIVLVGQVTKTAPYNLSGLRLLLTIFARVEVKNLDPNKVKSLAILLITNNTD</sequence>
<keyword evidence="4 7" id="KW-0378">Hydrolase</keyword>
<evidence type="ECO:0000256" key="1">
    <source>
        <dbReference type="ARBA" id="ARBA00005406"/>
    </source>
</evidence>
<dbReference type="GO" id="GO:0061809">
    <property type="term" value="F:NAD+ nucleosidase activity, cyclic ADP-ribose generating"/>
    <property type="evidence" value="ECO:0007669"/>
    <property type="project" value="UniProtKB-EC"/>
</dbReference>
<dbReference type="GO" id="GO:0016849">
    <property type="term" value="F:phosphorus-oxygen lyase activity"/>
    <property type="evidence" value="ECO:0007669"/>
    <property type="project" value="TreeGrafter"/>
</dbReference>
<dbReference type="PANTHER" id="PTHR10912">
    <property type="entry name" value="ADP-RIBOSYL CYCLASE"/>
    <property type="match status" value="1"/>
</dbReference>
<reference evidence="7" key="1">
    <citation type="submission" date="2020-07" db="EMBL/GenBank/DDBJ databases">
        <title>Clarias magur genome sequencing, assembly and annotation.</title>
        <authorList>
            <person name="Kushwaha B."/>
            <person name="Kumar R."/>
            <person name="Das P."/>
            <person name="Joshi C.G."/>
            <person name="Kumar D."/>
            <person name="Nagpure N.S."/>
            <person name="Pandey M."/>
            <person name="Agarwal S."/>
            <person name="Srivastava S."/>
            <person name="Singh M."/>
            <person name="Sahoo L."/>
            <person name="Jayasankar P."/>
            <person name="Meher P.K."/>
            <person name="Koringa P.G."/>
            <person name="Iquebal M.A."/>
            <person name="Das S.P."/>
            <person name="Bit A."/>
            <person name="Patnaik S."/>
            <person name="Patel N."/>
            <person name="Shah T.M."/>
            <person name="Hinsu A."/>
            <person name="Jena J.K."/>
        </authorList>
    </citation>
    <scope>NUCLEOTIDE SEQUENCE</scope>
    <source>
        <strain evidence="7">CIFAMagur01</strain>
        <tissue evidence="7">Testis</tissue>
    </source>
</reference>
<proteinExistence type="inferred from homology"/>
<dbReference type="SUPFAM" id="SSF52309">
    <property type="entry name" value="N-(deoxy)ribosyltransferase-like"/>
    <property type="match status" value="1"/>
</dbReference>
<keyword evidence="3" id="KW-0808">Transferase</keyword>
<organism evidence="7 8">
    <name type="scientific">Clarias magur</name>
    <name type="common">Asian catfish</name>
    <name type="synonym">Macropteronotus magur</name>
    <dbReference type="NCBI Taxonomy" id="1594786"/>
    <lineage>
        <taxon>Eukaryota</taxon>
        <taxon>Metazoa</taxon>
        <taxon>Chordata</taxon>
        <taxon>Craniata</taxon>
        <taxon>Vertebrata</taxon>
        <taxon>Euteleostomi</taxon>
        <taxon>Actinopterygii</taxon>
        <taxon>Neopterygii</taxon>
        <taxon>Teleostei</taxon>
        <taxon>Ostariophysi</taxon>
        <taxon>Siluriformes</taxon>
        <taxon>Clariidae</taxon>
        <taxon>Clarias</taxon>
    </lineage>
</organism>
<gene>
    <name evidence="7" type="ORF">DAT39_017314</name>
</gene>
<evidence type="ECO:0000256" key="2">
    <source>
        <dbReference type="ARBA" id="ARBA00011982"/>
    </source>
</evidence>
<dbReference type="EC" id="3.2.2.6" evidence="2"/>
<dbReference type="Gene3D" id="1.20.82.10">
    <property type="entry name" value="ADP Ribosyl Cyclase, Chain A, domain 1"/>
    <property type="match status" value="1"/>
</dbReference>
<keyword evidence="6" id="KW-1015">Disulfide bond</keyword>
<dbReference type="AlphaFoldDB" id="A0A8J4TLJ3"/>
<dbReference type="GO" id="GO:0016740">
    <property type="term" value="F:transferase activity"/>
    <property type="evidence" value="ECO:0007669"/>
    <property type="project" value="UniProtKB-KW"/>
</dbReference>
<accession>A0A8J4TLJ3</accession>
<evidence type="ECO:0000313" key="8">
    <source>
        <dbReference type="Proteomes" id="UP000727407"/>
    </source>
</evidence>
<protein>
    <recommendedName>
        <fullName evidence="2">ADP-ribosyl cyclase/cyclic ADP-ribose hydrolase</fullName>
        <ecNumber evidence="2">3.2.2.6</ecNumber>
    </recommendedName>
</protein>
<keyword evidence="5" id="KW-0520">NAD</keyword>
<dbReference type="Proteomes" id="UP000727407">
    <property type="component" value="Unassembled WGS sequence"/>
</dbReference>
<dbReference type="GO" id="GO:0005886">
    <property type="term" value="C:plasma membrane"/>
    <property type="evidence" value="ECO:0007669"/>
    <property type="project" value="TreeGrafter"/>
</dbReference>
<name>A0A8J4TLJ3_CLAMG</name>
<evidence type="ECO:0000256" key="3">
    <source>
        <dbReference type="ARBA" id="ARBA00022679"/>
    </source>
</evidence>